<comment type="caution">
    <text evidence="1">The sequence shown here is derived from an EMBL/GenBank/DDBJ whole genome shotgun (WGS) entry which is preliminary data.</text>
</comment>
<dbReference type="AlphaFoldDB" id="A0A4V2DCA8"/>
<evidence type="ECO:0000313" key="2">
    <source>
        <dbReference type="Proteomes" id="UP000292085"/>
    </source>
</evidence>
<accession>A0A4V2DCA8</accession>
<dbReference type="EMBL" id="SGIS01000048">
    <property type="protein sequence ID" value="RZF60838.1"/>
    <property type="molecule type" value="Genomic_DNA"/>
</dbReference>
<reference evidence="1 2" key="1">
    <citation type="submission" date="2019-02" db="EMBL/GenBank/DDBJ databases">
        <authorList>
            <person name="Li Y."/>
        </authorList>
    </citation>
    <scope>NUCLEOTIDE SEQUENCE [LARGE SCALE GENOMIC DNA]</scope>
    <source>
        <strain evidence="1 2">3-7</strain>
    </source>
</reference>
<gene>
    <name evidence="1" type="ORF">EWE75_20995</name>
</gene>
<keyword evidence="2" id="KW-1185">Reference proteome</keyword>
<organism evidence="1 2">
    <name type="scientific">Sphingomonas populi</name>
    <dbReference type="NCBI Taxonomy" id="2484750"/>
    <lineage>
        <taxon>Bacteria</taxon>
        <taxon>Pseudomonadati</taxon>
        <taxon>Pseudomonadota</taxon>
        <taxon>Alphaproteobacteria</taxon>
        <taxon>Sphingomonadales</taxon>
        <taxon>Sphingomonadaceae</taxon>
        <taxon>Sphingomonas</taxon>
    </lineage>
</organism>
<name>A0A4V2DCA8_9SPHN</name>
<dbReference type="Proteomes" id="UP000292085">
    <property type="component" value="Unassembled WGS sequence"/>
</dbReference>
<evidence type="ECO:0000313" key="1">
    <source>
        <dbReference type="EMBL" id="RZF60838.1"/>
    </source>
</evidence>
<proteinExistence type="predicted"/>
<protein>
    <submittedName>
        <fullName evidence="1">Uncharacterized protein</fullName>
    </submittedName>
</protein>
<sequence length="64" mass="6768">MPGWDRARWRGSFDFVAPAQAGAAGFGAGPSPNYTAAPACAGATVRGFAHWRPCYQPHFGGRMV</sequence>